<protein>
    <recommendedName>
        <fullName evidence="5">Zinc finger DksA/TraR C4-type domain-containing protein</fullName>
    </recommendedName>
</protein>
<dbReference type="STRING" id="1797457.A2160_05880"/>
<name>A0A1F5E571_9BACT</name>
<dbReference type="InterPro" id="IPR000962">
    <property type="entry name" value="Znf_DskA_TraR"/>
</dbReference>
<gene>
    <name evidence="6" type="ORF">A2160_05880</name>
</gene>
<feature type="domain" description="Zinc finger DksA/TraR C4-type" evidence="5">
    <location>
        <begin position="89"/>
        <end position="120"/>
    </location>
</feature>
<dbReference type="AlphaFoldDB" id="A0A1F5E571"/>
<keyword evidence="3" id="KW-0862">Zinc</keyword>
<evidence type="ECO:0000256" key="3">
    <source>
        <dbReference type="ARBA" id="ARBA00022833"/>
    </source>
</evidence>
<dbReference type="EMBL" id="MEZK01000020">
    <property type="protein sequence ID" value="OGD62547.1"/>
    <property type="molecule type" value="Genomic_DNA"/>
</dbReference>
<evidence type="ECO:0000256" key="2">
    <source>
        <dbReference type="ARBA" id="ARBA00022771"/>
    </source>
</evidence>
<proteinExistence type="predicted"/>
<evidence type="ECO:0000256" key="1">
    <source>
        <dbReference type="ARBA" id="ARBA00022723"/>
    </source>
</evidence>
<sequence>MTKYGVKFPIQVLQPIRDYLLKRESQVKKSRKQLEKEDPFADTTRLNDNAAVDAEAAEEYGHERVTALKSELDKTLIRIRKALSRIKVGNYGVCSGCKKLIDTDRLAIDPTADLCVKCAKSTKKQAQ</sequence>
<evidence type="ECO:0000313" key="7">
    <source>
        <dbReference type="Proteomes" id="UP000177006"/>
    </source>
</evidence>
<dbReference type="Pfam" id="PF01258">
    <property type="entry name" value="zf-dskA_traR"/>
    <property type="match status" value="1"/>
</dbReference>
<keyword evidence="2" id="KW-0863">Zinc-finger</keyword>
<evidence type="ECO:0000313" key="6">
    <source>
        <dbReference type="EMBL" id="OGD62547.1"/>
    </source>
</evidence>
<dbReference type="GO" id="GO:0008270">
    <property type="term" value="F:zinc ion binding"/>
    <property type="evidence" value="ECO:0007669"/>
    <property type="project" value="UniProtKB-KW"/>
</dbReference>
<dbReference type="PANTHER" id="PTHR33823">
    <property type="entry name" value="RNA POLYMERASE-BINDING TRANSCRIPTION FACTOR DKSA-RELATED"/>
    <property type="match status" value="1"/>
</dbReference>
<dbReference type="Gene3D" id="1.20.120.910">
    <property type="entry name" value="DksA, coiled-coil domain"/>
    <property type="match status" value="1"/>
</dbReference>
<dbReference type="PROSITE" id="PS51128">
    <property type="entry name" value="ZF_DKSA_2"/>
    <property type="match status" value="1"/>
</dbReference>
<feature type="zinc finger region" description="dksA C4-type" evidence="4">
    <location>
        <begin position="94"/>
        <end position="118"/>
    </location>
</feature>
<dbReference type="PROSITE" id="PS01102">
    <property type="entry name" value="ZF_DKSA_1"/>
    <property type="match status" value="1"/>
</dbReference>
<dbReference type="InterPro" id="IPR020458">
    <property type="entry name" value="Znf_DskA_TraR_CS"/>
</dbReference>
<keyword evidence="1" id="KW-0479">Metal-binding</keyword>
<organism evidence="6 7">
    <name type="scientific">Candidatus Beckwithbacteria bacterium RBG_13_42_9</name>
    <dbReference type="NCBI Taxonomy" id="1797457"/>
    <lineage>
        <taxon>Bacteria</taxon>
        <taxon>Candidatus Beckwithiibacteriota</taxon>
    </lineage>
</organism>
<evidence type="ECO:0000259" key="5">
    <source>
        <dbReference type="Pfam" id="PF01258"/>
    </source>
</evidence>
<comment type="caution">
    <text evidence="6">The sequence shown here is derived from an EMBL/GenBank/DDBJ whole genome shotgun (WGS) entry which is preliminary data.</text>
</comment>
<dbReference type="Proteomes" id="UP000177006">
    <property type="component" value="Unassembled WGS sequence"/>
</dbReference>
<reference evidence="6 7" key="1">
    <citation type="journal article" date="2016" name="Nat. Commun.">
        <title>Thousands of microbial genomes shed light on interconnected biogeochemical processes in an aquifer system.</title>
        <authorList>
            <person name="Anantharaman K."/>
            <person name="Brown C.T."/>
            <person name="Hug L.A."/>
            <person name="Sharon I."/>
            <person name="Castelle C.J."/>
            <person name="Probst A.J."/>
            <person name="Thomas B.C."/>
            <person name="Singh A."/>
            <person name="Wilkins M.J."/>
            <person name="Karaoz U."/>
            <person name="Brodie E.L."/>
            <person name="Williams K.H."/>
            <person name="Hubbard S.S."/>
            <person name="Banfield J.F."/>
        </authorList>
    </citation>
    <scope>NUCLEOTIDE SEQUENCE [LARGE SCALE GENOMIC DNA]</scope>
</reference>
<evidence type="ECO:0000256" key="4">
    <source>
        <dbReference type="PROSITE-ProRule" id="PRU00510"/>
    </source>
</evidence>
<accession>A0A1F5E571</accession>
<dbReference type="SUPFAM" id="SSF57716">
    <property type="entry name" value="Glucocorticoid receptor-like (DNA-binding domain)"/>
    <property type="match status" value="1"/>
</dbReference>